<protein>
    <submittedName>
        <fullName evidence="2">Uncharacterized protein</fullName>
    </submittedName>
</protein>
<sequence>MKSRGNQTVGIVNSSPEISMGPLRSS</sequence>
<feature type="region of interest" description="Disordered" evidence="1">
    <location>
        <begin position="1"/>
        <end position="26"/>
    </location>
</feature>
<gene>
    <name evidence="2" type="ORF">AFUS01_LOCUS13462</name>
</gene>
<organism evidence="2 3">
    <name type="scientific">Allacma fusca</name>
    <dbReference type="NCBI Taxonomy" id="39272"/>
    <lineage>
        <taxon>Eukaryota</taxon>
        <taxon>Metazoa</taxon>
        <taxon>Ecdysozoa</taxon>
        <taxon>Arthropoda</taxon>
        <taxon>Hexapoda</taxon>
        <taxon>Collembola</taxon>
        <taxon>Symphypleona</taxon>
        <taxon>Sminthuridae</taxon>
        <taxon>Allacma</taxon>
    </lineage>
</organism>
<comment type="caution">
    <text evidence="2">The sequence shown here is derived from an EMBL/GenBank/DDBJ whole genome shotgun (WGS) entry which is preliminary data.</text>
</comment>
<keyword evidence="3" id="KW-1185">Reference proteome</keyword>
<name>A0A8J2JQT7_9HEXA</name>
<dbReference type="AlphaFoldDB" id="A0A8J2JQT7"/>
<feature type="non-terminal residue" evidence="2">
    <location>
        <position position="1"/>
    </location>
</feature>
<accession>A0A8J2JQT7</accession>
<proteinExistence type="predicted"/>
<evidence type="ECO:0000313" key="3">
    <source>
        <dbReference type="Proteomes" id="UP000708208"/>
    </source>
</evidence>
<feature type="compositionally biased region" description="Polar residues" evidence="1">
    <location>
        <begin position="1"/>
        <end position="17"/>
    </location>
</feature>
<dbReference type="EMBL" id="CAJVCH010109809">
    <property type="protein sequence ID" value="CAG7724436.1"/>
    <property type="molecule type" value="Genomic_DNA"/>
</dbReference>
<evidence type="ECO:0000256" key="1">
    <source>
        <dbReference type="SAM" id="MobiDB-lite"/>
    </source>
</evidence>
<reference evidence="2" key="1">
    <citation type="submission" date="2021-06" db="EMBL/GenBank/DDBJ databases">
        <authorList>
            <person name="Hodson N. C."/>
            <person name="Mongue J. A."/>
            <person name="Jaron S. K."/>
        </authorList>
    </citation>
    <scope>NUCLEOTIDE SEQUENCE</scope>
</reference>
<dbReference type="Proteomes" id="UP000708208">
    <property type="component" value="Unassembled WGS sequence"/>
</dbReference>
<evidence type="ECO:0000313" key="2">
    <source>
        <dbReference type="EMBL" id="CAG7724436.1"/>
    </source>
</evidence>